<feature type="chain" id="PRO_5005476827" evidence="1">
    <location>
        <begin position="22"/>
        <end position="114"/>
    </location>
</feature>
<dbReference type="RefSeq" id="WP_053378900.1">
    <property type="nucleotide sequence ID" value="NZ_CP011801.1"/>
</dbReference>
<gene>
    <name evidence="2" type="ORF">NITMOv2_1150</name>
</gene>
<reference evidence="2 3" key="1">
    <citation type="journal article" date="2015" name="Proc. Natl. Acad. Sci. U.S.A.">
        <title>Expanded metabolic versatility of ubiquitous nitrite-oxidizing bacteria from the genus Nitrospira.</title>
        <authorList>
            <person name="Koch H."/>
            <person name="Lucker S."/>
            <person name="Albertsen M."/>
            <person name="Kitzinger K."/>
            <person name="Herbold C."/>
            <person name="Spieck E."/>
            <person name="Nielsen P.H."/>
            <person name="Wagner M."/>
            <person name="Daims H."/>
        </authorList>
    </citation>
    <scope>NUCLEOTIDE SEQUENCE [LARGE SCALE GENOMIC DNA]</scope>
    <source>
        <strain evidence="2 3">NSP M-1</strain>
    </source>
</reference>
<dbReference type="STRING" id="42253.NITMOv2_1150"/>
<proteinExistence type="predicted"/>
<keyword evidence="3" id="KW-1185">Reference proteome</keyword>
<evidence type="ECO:0000313" key="3">
    <source>
        <dbReference type="Proteomes" id="UP000069205"/>
    </source>
</evidence>
<name>A0A0K2G9D4_NITMO</name>
<evidence type="ECO:0000313" key="2">
    <source>
        <dbReference type="EMBL" id="ALA57581.1"/>
    </source>
</evidence>
<sequence length="114" mass="12934">MRQNLTLIGLLLMAGVLQLAAAPDKPSFILKDSGFPASSQHRIYWLDNERVIFTGYEIDLEKIDKQGKYGREQNIYIWDTRENHRSIYVKNASLGCYSAATFATPSLTAHQRKG</sequence>
<dbReference type="KEGG" id="nmv:NITMOv2_1150"/>
<dbReference type="AlphaFoldDB" id="A0A0K2G9D4"/>
<dbReference type="Proteomes" id="UP000069205">
    <property type="component" value="Chromosome"/>
</dbReference>
<organism evidence="2 3">
    <name type="scientific">Nitrospira moscoviensis</name>
    <dbReference type="NCBI Taxonomy" id="42253"/>
    <lineage>
        <taxon>Bacteria</taxon>
        <taxon>Pseudomonadati</taxon>
        <taxon>Nitrospirota</taxon>
        <taxon>Nitrospiria</taxon>
        <taxon>Nitrospirales</taxon>
        <taxon>Nitrospiraceae</taxon>
        <taxon>Nitrospira</taxon>
    </lineage>
</organism>
<feature type="signal peptide" evidence="1">
    <location>
        <begin position="1"/>
        <end position="21"/>
    </location>
</feature>
<keyword evidence="1" id="KW-0732">Signal</keyword>
<evidence type="ECO:0000256" key="1">
    <source>
        <dbReference type="SAM" id="SignalP"/>
    </source>
</evidence>
<accession>A0A0K2G9D4</accession>
<dbReference type="EMBL" id="CP011801">
    <property type="protein sequence ID" value="ALA57581.1"/>
    <property type="molecule type" value="Genomic_DNA"/>
</dbReference>
<protein>
    <submittedName>
        <fullName evidence="2">Uncharacterized protein</fullName>
    </submittedName>
</protein>